<dbReference type="Proteomes" id="UP000576969">
    <property type="component" value="Unassembled WGS sequence"/>
</dbReference>
<reference evidence="3 4" key="1">
    <citation type="submission" date="2020-07" db="EMBL/GenBank/DDBJ databases">
        <title>Sequencing the genomes of 1000 actinobacteria strains.</title>
        <authorList>
            <person name="Klenk H.-P."/>
        </authorList>
    </citation>
    <scope>NUCLEOTIDE SEQUENCE [LARGE SCALE GENOMIC DNA]</scope>
    <source>
        <strain evidence="3 4">DSM 24662</strain>
    </source>
</reference>
<feature type="region of interest" description="Disordered" evidence="1">
    <location>
        <begin position="112"/>
        <end position="144"/>
    </location>
</feature>
<keyword evidence="4" id="KW-1185">Reference proteome</keyword>
<dbReference type="EMBL" id="JACCBV010000001">
    <property type="protein sequence ID" value="NYE21021.1"/>
    <property type="molecule type" value="Genomic_DNA"/>
</dbReference>
<sequence>MIVPIGIGFALAVLVVILVLLLRRKLREKYAVLWLVIGLATLLLAIFPGMLVWLAQLLGVQVASNLLFAMSLALLIGVTLHLSWELSTSEEEVRRVAEDVAILRAEVDALTADRASQASADGPSSTRSATDEGSAGPDDHDRAD</sequence>
<protein>
    <recommendedName>
        <fullName evidence="5">DUF2304 domain-containing protein</fullName>
    </recommendedName>
</protein>
<gene>
    <name evidence="3" type="ORF">BJ991_003049</name>
</gene>
<feature type="compositionally biased region" description="Polar residues" evidence="1">
    <location>
        <begin position="114"/>
        <end position="128"/>
    </location>
</feature>
<comment type="caution">
    <text evidence="3">The sequence shown here is derived from an EMBL/GenBank/DDBJ whole genome shotgun (WGS) entry which is preliminary data.</text>
</comment>
<evidence type="ECO:0000313" key="3">
    <source>
        <dbReference type="EMBL" id="NYE21021.1"/>
    </source>
</evidence>
<keyword evidence="2" id="KW-0812">Transmembrane</keyword>
<evidence type="ECO:0000256" key="2">
    <source>
        <dbReference type="SAM" id="Phobius"/>
    </source>
</evidence>
<accession>A0A7Y9KKS6</accession>
<dbReference type="InterPro" id="IPR019277">
    <property type="entry name" value="DUF2304"/>
</dbReference>
<dbReference type="Pfam" id="PF10066">
    <property type="entry name" value="DUF2304"/>
    <property type="match status" value="1"/>
</dbReference>
<evidence type="ECO:0008006" key="5">
    <source>
        <dbReference type="Google" id="ProtNLM"/>
    </source>
</evidence>
<feature type="transmembrane region" description="Helical" evidence="2">
    <location>
        <begin position="66"/>
        <end position="84"/>
    </location>
</feature>
<dbReference type="RefSeq" id="WP_179491372.1">
    <property type="nucleotide sequence ID" value="NZ_JACCBV010000001.1"/>
</dbReference>
<feature type="transmembrane region" description="Helical" evidence="2">
    <location>
        <begin position="6"/>
        <end position="23"/>
    </location>
</feature>
<proteinExistence type="predicted"/>
<evidence type="ECO:0000313" key="4">
    <source>
        <dbReference type="Proteomes" id="UP000576969"/>
    </source>
</evidence>
<feature type="transmembrane region" description="Helical" evidence="2">
    <location>
        <begin position="30"/>
        <end position="54"/>
    </location>
</feature>
<organism evidence="3 4">
    <name type="scientific">Microbacterium immunditiarum</name>
    <dbReference type="NCBI Taxonomy" id="337480"/>
    <lineage>
        <taxon>Bacteria</taxon>
        <taxon>Bacillati</taxon>
        <taxon>Actinomycetota</taxon>
        <taxon>Actinomycetes</taxon>
        <taxon>Micrococcales</taxon>
        <taxon>Microbacteriaceae</taxon>
        <taxon>Microbacterium</taxon>
    </lineage>
</organism>
<name>A0A7Y9KKS6_9MICO</name>
<keyword evidence="2" id="KW-0472">Membrane</keyword>
<evidence type="ECO:0000256" key="1">
    <source>
        <dbReference type="SAM" id="MobiDB-lite"/>
    </source>
</evidence>
<keyword evidence="2" id="KW-1133">Transmembrane helix</keyword>
<dbReference type="AlphaFoldDB" id="A0A7Y9KKS6"/>